<evidence type="ECO:0000313" key="3">
    <source>
        <dbReference type="Proteomes" id="UP000030854"/>
    </source>
</evidence>
<sequence length="228" mass="24573">MIDSMDISQESQALSTDSSNKPPPIPPIPPIPISPSPIASPPSPLNLQSLTKNTDGRQILKPVAPSKRPGTERTTLNNSNKINIGNAFLPKELADIVAIQQRRERAWHARLIIFTTAISSLESTLANFKDEIEVEEVAAFKAYLQLAIANFAAVDNSPIPHKIPSHSRPSKGSSHGLGKDEITAKKVAVAIPRSITSIESSLGKTQETVSLPKIPEIVESTWATVAQK</sequence>
<keyword evidence="3" id="KW-1185">Reference proteome</keyword>
<dbReference type="AlphaFoldDB" id="A0A0B1NXT0"/>
<evidence type="ECO:0000256" key="1">
    <source>
        <dbReference type="SAM" id="MobiDB-lite"/>
    </source>
</evidence>
<reference evidence="2 3" key="1">
    <citation type="journal article" date="2014" name="BMC Genomics">
        <title>Adaptive genomic structural variation in the grape powdery mildew pathogen, Erysiphe necator.</title>
        <authorList>
            <person name="Jones L."/>
            <person name="Riaz S."/>
            <person name="Morales-Cruz A."/>
            <person name="Amrine K.C."/>
            <person name="McGuire B."/>
            <person name="Gubler W.D."/>
            <person name="Walker M.A."/>
            <person name="Cantu D."/>
        </authorList>
    </citation>
    <scope>NUCLEOTIDE SEQUENCE [LARGE SCALE GENOMIC DNA]</scope>
    <source>
        <strain evidence="3">c</strain>
    </source>
</reference>
<feature type="compositionally biased region" description="Polar residues" evidence="1">
    <location>
        <begin position="1"/>
        <end position="20"/>
    </location>
</feature>
<comment type="caution">
    <text evidence="2">The sequence shown here is derived from an EMBL/GenBank/DDBJ whole genome shotgun (WGS) entry which is preliminary data.</text>
</comment>
<feature type="region of interest" description="Disordered" evidence="1">
    <location>
        <begin position="1"/>
        <end position="78"/>
    </location>
</feature>
<name>A0A0B1NXT0_UNCNE</name>
<dbReference type="HOGENOM" id="CLU_018153_5_0_1"/>
<proteinExistence type="predicted"/>
<dbReference type="Proteomes" id="UP000030854">
    <property type="component" value="Unassembled WGS sequence"/>
</dbReference>
<accession>A0A0B1NXT0</accession>
<feature type="compositionally biased region" description="Pro residues" evidence="1">
    <location>
        <begin position="21"/>
        <end position="44"/>
    </location>
</feature>
<dbReference type="EMBL" id="JNVN01003651">
    <property type="protein sequence ID" value="KHJ30768.1"/>
    <property type="molecule type" value="Genomic_DNA"/>
</dbReference>
<gene>
    <name evidence="2" type="ORF">EV44_g3604</name>
</gene>
<protein>
    <submittedName>
        <fullName evidence="2">Putative eka-like protein</fullName>
    </submittedName>
</protein>
<evidence type="ECO:0000313" key="2">
    <source>
        <dbReference type="EMBL" id="KHJ30768.1"/>
    </source>
</evidence>
<organism evidence="2 3">
    <name type="scientific">Uncinula necator</name>
    <name type="common">Grape powdery mildew</name>
    <dbReference type="NCBI Taxonomy" id="52586"/>
    <lineage>
        <taxon>Eukaryota</taxon>
        <taxon>Fungi</taxon>
        <taxon>Dikarya</taxon>
        <taxon>Ascomycota</taxon>
        <taxon>Pezizomycotina</taxon>
        <taxon>Leotiomycetes</taxon>
        <taxon>Erysiphales</taxon>
        <taxon>Erysiphaceae</taxon>
        <taxon>Erysiphe</taxon>
    </lineage>
</organism>